<evidence type="ECO:0000313" key="3">
    <source>
        <dbReference type="Proteomes" id="UP001430377"/>
    </source>
</evidence>
<dbReference type="EMBL" id="RKLR01000002">
    <property type="protein sequence ID" value="MBX0322981.1"/>
    <property type="molecule type" value="Genomic_DNA"/>
</dbReference>
<evidence type="ECO:0000313" key="2">
    <source>
        <dbReference type="EMBL" id="MBX0322981.1"/>
    </source>
</evidence>
<dbReference type="Pfam" id="PF18545">
    <property type="entry name" value="HalOD1"/>
    <property type="match status" value="1"/>
</dbReference>
<gene>
    <name evidence="2" type="ORF">EGH21_08065</name>
</gene>
<sequence>MTSGHLSISCACVAVHEAEYSGDSERPPSVAVVEAVAAAEGVEPTELRSLSADIDLEAVDALFENDDTTGQAHVLSYTVAGWNVFVRGDGAIRVCDPTQTGEPTPTFEQACCD</sequence>
<dbReference type="InterPro" id="IPR040624">
    <property type="entry name" value="HalOD1"/>
</dbReference>
<feature type="domain" description="Halobacterial output" evidence="1">
    <location>
        <begin position="25"/>
        <end position="94"/>
    </location>
</feature>
<comment type="caution">
    <text evidence="2">The sequence shown here is derived from an EMBL/GenBank/DDBJ whole genome shotgun (WGS) entry which is preliminary data.</text>
</comment>
<accession>A0AAW4PQJ0</accession>
<proteinExistence type="predicted"/>
<dbReference type="Proteomes" id="UP001430377">
    <property type="component" value="Unassembled WGS sequence"/>
</dbReference>
<dbReference type="RefSeq" id="WP_220617950.1">
    <property type="nucleotide sequence ID" value="NZ_RKLR01000002.1"/>
</dbReference>
<reference evidence="2 3" key="1">
    <citation type="submission" date="2021-06" db="EMBL/GenBank/DDBJ databases">
        <title>Halomicroarcula sp. a new haloarchaeum isolated from saline soil.</title>
        <authorList>
            <person name="Duran-Viseras A."/>
            <person name="Sanchez-Porro C."/>
            <person name="Ventosa A."/>
        </authorList>
    </citation>
    <scope>NUCLEOTIDE SEQUENCE [LARGE SCALE GENOMIC DNA]</scope>
    <source>
        <strain evidence="2 3">F13</strain>
    </source>
</reference>
<organism evidence="2 3">
    <name type="scientific">Haloarcula rubra</name>
    <dbReference type="NCBI Taxonomy" id="2487747"/>
    <lineage>
        <taxon>Archaea</taxon>
        <taxon>Methanobacteriati</taxon>
        <taxon>Methanobacteriota</taxon>
        <taxon>Stenosarchaea group</taxon>
        <taxon>Halobacteria</taxon>
        <taxon>Halobacteriales</taxon>
        <taxon>Haloarculaceae</taxon>
        <taxon>Haloarcula</taxon>
    </lineage>
</organism>
<keyword evidence="3" id="KW-1185">Reference proteome</keyword>
<evidence type="ECO:0000259" key="1">
    <source>
        <dbReference type="Pfam" id="PF18545"/>
    </source>
</evidence>
<name>A0AAW4PQJ0_9EURY</name>
<dbReference type="AlphaFoldDB" id="A0AAW4PQJ0"/>
<protein>
    <recommendedName>
        <fullName evidence="1">Halobacterial output domain-containing protein</fullName>
    </recommendedName>
</protein>